<dbReference type="InterPro" id="IPR027417">
    <property type="entry name" value="P-loop_NTPase"/>
</dbReference>
<comment type="caution">
    <text evidence="5">The sequence shown here is derived from an EMBL/GenBank/DDBJ whole genome shotgun (WGS) entry which is preliminary data.</text>
</comment>
<dbReference type="OrthoDB" id="1728974at2759"/>
<dbReference type="Pfam" id="PF05970">
    <property type="entry name" value="PIF1"/>
    <property type="match status" value="1"/>
</dbReference>
<reference evidence="5" key="1">
    <citation type="submission" date="2021-02" db="EMBL/GenBank/DDBJ databases">
        <authorList>
            <person name="Nowell W R."/>
        </authorList>
    </citation>
    <scope>NUCLEOTIDE SEQUENCE</scope>
</reference>
<evidence type="ECO:0000313" key="7">
    <source>
        <dbReference type="Proteomes" id="UP000663829"/>
    </source>
</evidence>
<name>A0A814EAR0_9BILA</name>
<feature type="domain" description="DNA helicase Pif1-like DEAD-box helicase" evidence="3">
    <location>
        <begin position="1028"/>
        <end position="1157"/>
    </location>
</feature>
<evidence type="ECO:0000313" key="6">
    <source>
        <dbReference type="EMBL" id="CAF3739807.1"/>
    </source>
</evidence>
<dbReference type="PANTHER" id="PTHR10492">
    <property type="match status" value="1"/>
</dbReference>
<dbReference type="GO" id="GO:0005524">
    <property type="term" value="F:ATP binding"/>
    <property type="evidence" value="ECO:0007669"/>
    <property type="project" value="UniProtKB-KW"/>
</dbReference>
<feature type="region of interest" description="Disordered" evidence="2">
    <location>
        <begin position="1"/>
        <end position="94"/>
    </location>
</feature>
<dbReference type="Gene3D" id="3.90.176.10">
    <property type="entry name" value="Toxin ADP-ribosyltransferase, Chain A, domain 1"/>
    <property type="match status" value="1"/>
</dbReference>
<comment type="similarity">
    <text evidence="1">Belongs to the helicase family.</text>
</comment>
<keyword evidence="1" id="KW-0347">Helicase</keyword>
<dbReference type="GO" id="GO:0006310">
    <property type="term" value="P:DNA recombination"/>
    <property type="evidence" value="ECO:0007669"/>
    <property type="project" value="UniProtKB-KW"/>
</dbReference>
<keyword evidence="1" id="KW-0547">Nucleotide-binding</keyword>
<dbReference type="EMBL" id="CAJOBC010002571">
    <property type="protein sequence ID" value="CAF3739807.1"/>
    <property type="molecule type" value="Genomic_DNA"/>
</dbReference>
<dbReference type="EMBL" id="CAJNOQ010002571">
    <property type="protein sequence ID" value="CAF0966282.1"/>
    <property type="molecule type" value="Genomic_DNA"/>
</dbReference>
<dbReference type="InterPro" id="IPR025476">
    <property type="entry name" value="Helitron_helicase-like"/>
</dbReference>
<evidence type="ECO:0000259" key="3">
    <source>
        <dbReference type="Pfam" id="PF05970"/>
    </source>
</evidence>
<dbReference type="Pfam" id="PF14214">
    <property type="entry name" value="Helitron_like_N"/>
    <property type="match status" value="1"/>
</dbReference>
<feature type="compositionally biased region" description="Basic and acidic residues" evidence="2">
    <location>
        <begin position="32"/>
        <end position="49"/>
    </location>
</feature>
<comment type="cofactor">
    <cofactor evidence="1">
        <name>Mg(2+)</name>
        <dbReference type="ChEBI" id="CHEBI:18420"/>
    </cofactor>
</comment>
<keyword evidence="1" id="KW-0067">ATP-binding</keyword>
<evidence type="ECO:0000256" key="2">
    <source>
        <dbReference type="SAM" id="MobiDB-lite"/>
    </source>
</evidence>
<dbReference type="SUPFAM" id="SSF52540">
    <property type="entry name" value="P-loop containing nucleoside triphosphate hydrolases"/>
    <property type="match status" value="1"/>
</dbReference>
<accession>A0A814EAR0</accession>
<keyword evidence="1" id="KW-0227">DNA damage</keyword>
<keyword evidence="7" id="KW-1185">Reference proteome</keyword>
<dbReference type="Gene3D" id="3.40.50.300">
    <property type="entry name" value="P-loop containing nucleotide triphosphate hydrolases"/>
    <property type="match status" value="1"/>
</dbReference>
<dbReference type="EC" id="5.6.2.3" evidence="1"/>
<evidence type="ECO:0000256" key="1">
    <source>
        <dbReference type="RuleBase" id="RU363044"/>
    </source>
</evidence>
<dbReference type="Proteomes" id="UP000663829">
    <property type="component" value="Unassembled WGS sequence"/>
</dbReference>
<sequence length="1438" mass="163812">MDENEDPVARKRRLARERKERWKARQSQGTLDRIRTEEAEAKRLKRQLETSEQSQARRAANAKSHQQSHHLETPEQSQSRRAAAAEGQRLAQERRSYQIREEAIHFKENRVVAHNCGPMNEICQLCRSRNFKAERPSDRKFTSCCRKGKVKLPKPKAGNGVELAYPEFLRTLLSDTAAPTRTHFRENIRSYNNAVSFASMGAKIVDVPGRGPYVFKVHGQTYHKTSHLQPATPQAPQFAQLYVLDSTQATDIRQKHRANEQCYPRILDQIDRFFRQHNRIARSYQMMREVEAQAARQAAQAGDQIPVVSMVFRRDRQSDQRRYNAPTSNEVAMVFVNEDGEPPFERDIRIYPRNPADPNQQFININILSPNLDPMSYAILFPYGEPGWQPNWECEAYEGAVLNPVRTKVNMLQFKVAQTAIRDDFNPIMSAGKLTQQWLVDSYLQVEANNLNFIRLNQQALRAECYQGLADHVANLAQNANIAAGVAVILPSSFEGSPRNMRERCNDAMSISAKFGAPDLFITFTVNHKWLEITENLRPGEQTPDRPDLVARVFTIKLKSLMDDLIVHGGFGQAKAFVYSIEFQKRGLPHAHILVTLRAEDKFTTEERIDQFVSAEIPAEAENPHLHEIVTRCMTHGPCGNNNRHAPCMEDGKCKKQFPKQFNDTTKPNVDGYPVYRRRSAAQVKVRGVVIDNRYVVPYSPYLLLKYNAHINVEVCTSLKAIKYIYKYIFKGFDCANIAIRSDGQQELRYNEIANYIDARYVSAPDAMWRLLESKMHDRSHAVQRLPVHLPNQQRITFEQGHEEEALLAAQTGRTKLEAWFELNKTDGDAQQYLYVDIPYNYVYVRAVWKPRQRGGGKVVSRMYTVSFKDEERFYLRLLLLHVRGATSFESIRTFTGTVYPTFKEAASARGLLESDEEWDRCLREASTYEMPKQLRETFAYICCFCQPSQPIELWNKYVVDLALDYMRRFTDDAAINMALHDINAILKQHGLSCALIGLPTPIGIAPEAQLYDPVEEAREGDERVAILNDKQLDAFGKIVGAIDDENVEHRCFYLDGPGGSGKTFLYTTLMAFIRGRGQIVLPFATTGIAGTLLKGGRTIHSGFKLPVPLLDTSVSSLRPNSEEAEVLRQASLIIIDEITMLPKHGLRCIDKLLREVGTGSLEPVPGIFHEDTIEIPQQMIATEDLIESIFGSNIHQMSVEELSKRVIVAPTNEQSLEMNRTIIGLLPGDPAIYYSADSVVSEDPNDAANYLIEFLNVISMLELQDNKSSGCVSFFCSVKKSYGIPSLRYDEYTRGIVSLSGLLQWKQVFTRTRREYCGAILTDDDLDAYRWALKKEKSWHENLLKTRTLLSMSLKKSVAFRFASTSSNDSSYSVLIELEFLELCPTAINLNKISEQLPCLSVYVDEAEVLLLPFTLFKVKDISTDPELREYRIFAHT</sequence>
<dbReference type="PANTHER" id="PTHR10492:SF57">
    <property type="entry name" value="ATP-DEPENDENT DNA HELICASE"/>
    <property type="match status" value="1"/>
</dbReference>
<proteinExistence type="inferred from homology"/>
<comment type="catalytic activity">
    <reaction evidence="1">
        <text>ATP + H2O = ADP + phosphate + H(+)</text>
        <dbReference type="Rhea" id="RHEA:13065"/>
        <dbReference type="ChEBI" id="CHEBI:15377"/>
        <dbReference type="ChEBI" id="CHEBI:15378"/>
        <dbReference type="ChEBI" id="CHEBI:30616"/>
        <dbReference type="ChEBI" id="CHEBI:43474"/>
        <dbReference type="ChEBI" id="CHEBI:456216"/>
        <dbReference type="EC" id="5.6.2.3"/>
    </reaction>
</comment>
<keyword evidence="1" id="KW-0234">DNA repair</keyword>
<evidence type="ECO:0000313" key="5">
    <source>
        <dbReference type="EMBL" id="CAF0966282.1"/>
    </source>
</evidence>
<protein>
    <recommendedName>
        <fullName evidence="1">ATP-dependent DNA helicase</fullName>
        <ecNumber evidence="1">5.6.2.3</ecNumber>
    </recommendedName>
</protein>
<keyword evidence="1" id="KW-0233">DNA recombination</keyword>
<dbReference type="GO" id="GO:0043139">
    <property type="term" value="F:5'-3' DNA helicase activity"/>
    <property type="evidence" value="ECO:0007669"/>
    <property type="project" value="UniProtKB-EC"/>
</dbReference>
<dbReference type="GO" id="GO:0006281">
    <property type="term" value="P:DNA repair"/>
    <property type="evidence" value="ECO:0007669"/>
    <property type="project" value="UniProtKB-KW"/>
</dbReference>
<dbReference type="GO" id="GO:0000723">
    <property type="term" value="P:telomere maintenance"/>
    <property type="evidence" value="ECO:0007669"/>
    <property type="project" value="InterPro"/>
</dbReference>
<keyword evidence="1" id="KW-0378">Hydrolase</keyword>
<dbReference type="GO" id="GO:0016787">
    <property type="term" value="F:hydrolase activity"/>
    <property type="evidence" value="ECO:0007669"/>
    <property type="project" value="UniProtKB-KW"/>
</dbReference>
<dbReference type="InterPro" id="IPR010285">
    <property type="entry name" value="DNA_helicase_pif1-like_DEAD"/>
</dbReference>
<gene>
    <name evidence="5" type="ORF">GPM918_LOCUS11995</name>
    <name evidence="6" type="ORF">SRO942_LOCUS11996</name>
</gene>
<dbReference type="Proteomes" id="UP000681722">
    <property type="component" value="Unassembled WGS sequence"/>
</dbReference>
<evidence type="ECO:0000259" key="4">
    <source>
        <dbReference type="Pfam" id="PF14214"/>
    </source>
</evidence>
<feature type="compositionally biased region" description="Basic residues" evidence="2">
    <location>
        <begin position="10"/>
        <end position="24"/>
    </location>
</feature>
<feature type="domain" description="Helitron helicase-like" evidence="4">
    <location>
        <begin position="423"/>
        <end position="595"/>
    </location>
</feature>
<organism evidence="5 7">
    <name type="scientific">Didymodactylos carnosus</name>
    <dbReference type="NCBI Taxonomy" id="1234261"/>
    <lineage>
        <taxon>Eukaryota</taxon>
        <taxon>Metazoa</taxon>
        <taxon>Spiralia</taxon>
        <taxon>Gnathifera</taxon>
        <taxon>Rotifera</taxon>
        <taxon>Eurotatoria</taxon>
        <taxon>Bdelloidea</taxon>
        <taxon>Philodinida</taxon>
        <taxon>Philodinidae</taxon>
        <taxon>Didymodactylos</taxon>
    </lineage>
</organism>